<dbReference type="AlphaFoldDB" id="A0A6C0EE83"/>
<name>A0A6C0EE83_9ZZZZ</name>
<accession>A0A6C0EE83</accession>
<reference evidence="1" key="1">
    <citation type="journal article" date="2020" name="Nature">
        <title>Giant virus diversity and host interactions through global metagenomics.</title>
        <authorList>
            <person name="Schulz F."/>
            <person name="Roux S."/>
            <person name="Paez-Espino D."/>
            <person name="Jungbluth S."/>
            <person name="Walsh D.A."/>
            <person name="Denef V.J."/>
            <person name="McMahon K.D."/>
            <person name="Konstantinidis K.T."/>
            <person name="Eloe-Fadrosh E.A."/>
            <person name="Kyrpides N.C."/>
            <person name="Woyke T."/>
        </authorList>
    </citation>
    <scope>NUCLEOTIDE SEQUENCE</scope>
    <source>
        <strain evidence="1">GVMAG-M-3300023179-2</strain>
    </source>
</reference>
<dbReference type="EMBL" id="MN739801">
    <property type="protein sequence ID" value="QHT26713.1"/>
    <property type="molecule type" value="Genomic_DNA"/>
</dbReference>
<dbReference type="SUPFAM" id="SSF52540">
    <property type="entry name" value="P-loop containing nucleoside triphosphate hydrolases"/>
    <property type="match status" value="1"/>
</dbReference>
<sequence length="959" mass="109407">MEFCNIEEFFKNFSPYRSNEGGVTWPIIVLVDASGSTTEKFGPCGNVVFMAQKDVLLKKYPNNSFRFIFWNSENKHSKNFINGIWTFDYVTSKVTDLFAVVYANKNEFASTKPGLAFNALNRPEYNHWFNNNGPTKIVVPTDGNVDSGHESNLANAIKNLYGYRNNIEIEILAVEPKTRNYALSAEMTNAAGCSLARIIQRERLEDLITNFDSYNPTCLDGFSHMSRVNVPLGFIPFGHYYFPRNEEPTFFNLLTKHVAENNNLDSHMRIIQNIILTIKKLVQDMTPKMSSELLFRYSSIFWFDNCNIDPALATIMLKQAIEGTRTTDLIYADFRSRLNELYKQVDELLRSKNIKQVLGIRRTAISYLIGNIIISVDADLLESDIKVNGVNYSKIGIRIDSNDIEFIFPVFTGDINHGEITPQAIRQFTRTIMSQIIKVNGIFIDPRDDAIMFIVMAMSMKVCTNNLPETVKMSYRYLAKTMLGKKRLNRDQTELSRLLSGEFPLPNNGQINNFYKSMNFCSKYIGISDTIDPMILWYAMCQSLDSELAKKQISHSKQKIIDSFGEVPENLARILISRDDISEIKYFKLEKTLDIKCPVSHENVSLTGGMMINTHSIGNTTCDPKKVISFNVFNSFITNKTGCMDCHRRDILFTQIGPFENNLNTIRISDDHPNPFDAKFVFRHTPIYPSTNVPSLDTTIRSQNKKRILIVGKGTVGAGKTTIWKNLQKKIQENGGECYIEGTDKYSVKGFDQRTAQAFVNKELEKAKISSNPVVVVIIDTCGDHTGNKIFGVSFGCWERHEIFVNLPQRTPELIRGYLAWSLRNVLNRPLFDFDSDFYLNPISANISKCIEVHTKKAQAILQNDFIRITTKHDKNSVLQDIKSYADEYQIFLDSNYSLENTIQELYQRIIGDNNDSMIVATQELVINQNDETSMHIINSSSSSDINRVTVNDTDWQVM</sequence>
<organism evidence="1">
    <name type="scientific">viral metagenome</name>
    <dbReference type="NCBI Taxonomy" id="1070528"/>
    <lineage>
        <taxon>unclassified sequences</taxon>
        <taxon>metagenomes</taxon>
        <taxon>organismal metagenomes</taxon>
    </lineage>
</organism>
<dbReference type="InterPro" id="IPR027417">
    <property type="entry name" value="P-loop_NTPase"/>
</dbReference>
<protein>
    <submittedName>
        <fullName evidence="1">Uncharacterized protein</fullName>
    </submittedName>
</protein>
<proteinExistence type="predicted"/>
<evidence type="ECO:0000313" key="1">
    <source>
        <dbReference type="EMBL" id="QHT26713.1"/>
    </source>
</evidence>